<dbReference type="RefSeq" id="WP_202958319.1">
    <property type="nucleotide sequence ID" value="NZ_JAPCID010000089.1"/>
</dbReference>
<evidence type="ECO:0000259" key="1">
    <source>
        <dbReference type="PROSITE" id="PS50043"/>
    </source>
</evidence>
<proteinExistence type="predicted"/>
<sequence length="328" mass="34794">MNQEIRFCAVPGGRVAYATLGDGPPLVVPAPWVSHLECDFEQPEYRAFMSSLAERWTVLRYDRLGTGLSDRVAPVDDRTTLAAIVDHVGLAAFDVFGISAGAVTALRYAAEHPDRVRSLALFGAFADGAGIAPPELRAAIVATVRAHWGAGARMLADVWMPGASAALRERITALQRAAASADVAAATLEAVYATDLRPLVPHVTAPALVMHRRDDRAVPYALGRDLAARLPDARFVPLDGAMHPPWLGTPAPVLAALLDEPAEPGDALSPREREVLALVGAGLSDAEIAERLVLSPHTVHRHVANIRAKLAQPSRAAAAAYAARRGLI</sequence>
<evidence type="ECO:0000313" key="2">
    <source>
        <dbReference type="EMBL" id="MDA0142419.1"/>
    </source>
</evidence>
<dbReference type="PROSITE" id="PS50043">
    <property type="entry name" value="HTH_LUXR_2"/>
    <property type="match status" value="1"/>
</dbReference>
<dbReference type="SUPFAM" id="SSF46894">
    <property type="entry name" value="C-terminal effector domain of the bipartite response regulators"/>
    <property type="match status" value="1"/>
</dbReference>
<evidence type="ECO:0000313" key="3">
    <source>
        <dbReference type="Proteomes" id="UP001147700"/>
    </source>
</evidence>
<dbReference type="PANTHER" id="PTHR43433">
    <property type="entry name" value="HYDROLASE, ALPHA/BETA FOLD FAMILY PROTEIN"/>
    <property type="match status" value="1"/>
</dbReference>
<dbReference type="InterPro" id="IPR000073">
    <property type="entry name" value="AB_hydrolase_1"/>
</dbReference>
<organism evidence="2 3">
    <name type="scientific">Solirubrobacter deserti</name>
    <dbReference type="NCBI Taxonomy" id="2282478"/>
    <lineage>
        <taxon>Bacteria</taxon>
        <taxon>Bacillati</taxon>
        <taxon>Actinomycetota</taxon>
        <taxon>Thermoleophilia</taxon>
        <taxon>Solirubrobacterales</taxon>
        <taxon>Solirubrobacteraceae</taxon>
        <taxon>Solirubrobacter</taxon>
    </lineage>
</organism>
<accession>A0ABT4RV03</accession>
<feature type="domain" description="HTH luxR-type" evidence="1">
    <location>
        <begin position="261"/>
        <end position="326"/>
    </location>
</feature>
<protein>
    <submittedName>
        <fullName evidence="2">Alpha/beta fold hydrolase</fullName>
    </submittedName>
</protein>
<keyword evidence="3" id="KW-1185">Reference proteome</keyword>
<dbReference type="Proteomes" id="UP001147700">
    <property type="component" value="Unassembled WGS sequence"/>
</dbReference>
<dbReference type="InterPro" id="IPR016032">
    <property type="entry name" value="Sig_transdc_resp-reg_C-effctor"/>
</dbReference>
<dbReference type="InterPro" id="IPR050471">
    <property type="entry name" value="AB_hydrolase"/>
</dbReference>
<dbReference type="InterPro" id="IPR036388">
    <property type="entry name" value="WH-like_DNA-bd_sf"/>
</dbReference>
<dbReference type="PRINTS" id="PR00111">
    <property type="entry name" value="ABHYDROLASE"/>
</dbReference>
<reference evidence="2" key="1">
    <citation type="submission" date="2022-10" db="EMBL/GenBank/DDBJ databases">
        <title>The WGS of Solirubrobacter sp. CPCC 204708.</title>
        <authorList>
            <person name="Jiang Z."/>
        </authorList>
    </citation>
    <scope>NUCLEOTIDE SEQUENCE</scope>
    <source>
        <strain evidence="2">CPCC 204708</strain>
    </source>
</reference>
<gene>
    <name evidence="2" type="ORF">OJ962_33350</name>
</gene>
<dbReference type="PANTHER" id="PTHR43433:SF8">
    <property type="entry name" value="BIFUNCTIONAL LIPASE_ADENYLATE CYCLASE LIPJ"/>
    <property type="match status" value="1"/>
</dbReference>
<dbReference type="Gene3D" id="3.40.50.1820">
    <property type="entry name" value="alpha/beta hydrolase"/>
    <property type="match status" value="1"/>
</dbReference>
<dbReference type="PRINTS" id="PR00038">
    <property type="entry name" value="HTHLUXR"/>
</dbReference>
<dbReference type="SUPFAM" id="SSF53474">
    <property type="entry name" value="alpha/beta-Hydrolases"/>
    <property type="match status" value="1"/>
</dbReference>
<dbReference type="Gene3D" id="1.10.10.10">
    <property type="entry name" value="Winged helix-like DNA-binding domain superfamily/Winged helix DNA-binding domain"/>
    <property type="match status" value="1"/>
</dbReference>
<dbReference type="SMART" id="SM00421">
    <property type="entry name" value="HTH_LUXR"/>
    <property type="match status" value="1"/>
</dbReference>
<dbReference type="Pfam" id="PF00196">
    <property type="entry name" value="GerE"/>
    <property type="match status" value="1"/>
</dbReference>
<dbReference type="CDD" id="cd06170">
    <property type="entry name" value="LuxR_C_like"/>
    <property type="match status" value="1"/>
</dbReference>
<dbReference type="EMBL" id="JAPCID010000089">
    <property type="protein sequence ID" value="MDA0142419.1"/>
    <property type="molecule type" value="Genomic_DNA"/>
</dbReference>
<dbReference type="Pfam" id="PF00561">
    <property type="entry name" value="Abhydrolase_1"/>
    <property type="match status" value="1"/>
</dbReference>
<dbReference type="InterPro" id="IPR000792">
    <property type="entry name" value="Tscrpt_reg_LuxR_C"/>
</dbReference>
<keyword evidence="2" id="KW-0378">Hydrolase</keyword>
<dbReference type="InterPro" id="IPR029058">
    <property type="entry name" value="AB_hydrolase_fold"/>
</dbReference>
<comment type="caution">
    <text evidence="2">The sequence shown here is derived from an EMBL/GenBank/DDBJ whole genome shotgun (WGS) entry which is preliminary data.</text>
</comment>
<name>A0ABT4RV03_9ACTN</name>
<dbReference type="GO" id="GO:0016787">
    <property type="term" value="F:hydrolase activity"/>
    <property type="evidence" value="ECO:0007669"/>
    <property type="project" value="UniProtKB-KW"/>
</dbReference>